<dbReference type="RefSeq" id="XP_046058434.1">
    <property type="nucleotide sequence ID" value="XM_046208033.1"/>
</dbReference>
<comment type="caution">
    <text evidence="2">The sequence shown here is derived from an EMBL/GenBank/DDBJ whole genome shotgun (WGS) entry which is preliminary data.</text>
</comment>
<evidence type="ECO:0000313" key="3">
    <source>
        <dbReference type="Proteomes" id="UP000769157"/>
    </source>
</evidence>
<organism evidence="2 3">
    <name type="scientific">Ogataea philodendri</name>
    <dbReference type="NCBI Taxonomy" id="1378263"/>
    <lineage>
        <taxon>Eukaryota</taxon>
        <taxon>Fungi</taxon>
        <taxon>Dikarya</taxon>
        <taxon>Ascomycota</taxon>
        <taxon>Saccharomycotina</taxon>
        <taxon>Pichiomycetes</taxon>
        <taxon>Pichiales</taxon>
        <taxon>Pichiaceae</taxon>
        <taxon>Ogataea</taxon>
    </lineage>
</organism>
<gene>
    <name evidence="2" type="ORF">OGAPHI_006717</name>
</gene>
<sequence length="118" mass="12813">MARQLIITIFPRNLAGDSSPMYSGAIRDPIPTPRPITSRPQIILTTFEAVSCINAPVTNRTLQRTTVNLRPQVSAINPAKIQAISAPSEVPLVIHSFSSTNNSLPSRSDPMVTSTEEM</sequence>
<dbReference type="Proteomes" id="UP000769157">
    <property type="component" value="Unassembled WGS sequence"/>
</dbReference>
<evidence type="ECO:0000256" key="1">
    <source>
        <dbReference type="SAM" id="MobiDB-lite"/>
    </source>
</evidence>
<reference evidence="2" key="1">
    <citation type="journal article" date="2021" name="Open Biol.">
        <title>Shared evolutionary footprints suggest mitochondrial oxidative damage underlies multiple complex I losses in fungi.</title>
        <authorList>
            <person name="Schikora-Tamarit M.A."/>
            <person name="Marcet-Houben M."/>
            <person name="Nosek J."/>
            <person name="Gabaldon T."/>
        </authorList>
    </citation>
    <scope>NUCLEOTIDE SEQUENCE</scope>
    <source>
        <strain evidence="2">CBS6075</strain>
    </source>
</reference>
<accession>A0A9P8T0X3</accession>
<feature type="region of interest" description="Disordered" evidence="1">
    <location>
        <begin position="98"/>
        <end position="118"/>
    </location>
</feature>
<evidence type="ECO:0000313" key="2">
    <source>
        <dbReference type="EMBL" id="KAH3661310.1"/>
    </source>
</evidence>
<dbReference type="AlphaFoldDB" id="A0A9P8T0X3"/>
<keyword evidence="3" id="KW-1185">Reference proteome</keyword>
<dbReference type="EMBL" id="JAEUBE010000487">
    <property type="protein sequence ID" value="KAH3661310.1"/>
    <property type="molecule type" value="Genomic_DNA"/>
</dbReference>
<protein>
    <submittedName>
        <fullName evidence="2">Uncharacterized protein</fullName>
    </submittedName>
</protein>
<name>A0A9P8T0X3_9ASCO</name>
<dbReference type="GeneID" id="70238681"/>
<reference evidence="2" key="2">
    <citation type="submission" date="2021-01" db="EMBL/GenBank/DDBJ databases">
        <authorList>
            <person name="Schikora-Tamarit M.A."/>
        </authorList>
    </citation>
    <scope>NUCLEOTIDE SEQUENCE</scope>
    <source>
        <strain evidence="2">CBS6075</strain>
    </source>
</reference>
<proteinExistence type="predicted"/>